<sequence length="456" mass="48810">MIQAGKYAEAIKLERQFASVPHGRQAPQAADRRRKMVEGLLSAMPAIERLEVEDELMTLGQKIAKPTSNGAPADLTMSWEEISPVSRPLGTAVPTSKPFVLGRSARGARFSDSAMASPPSHAHSPSLVPGKSHYPSTSPAMVQPIRHSTHTLSNSQQALPLLQPLSQSPTAPLATSTNGLRFSQGNSARTTVPSLFAPTTSTNQKPRPFVQQPPPVNGTNGVSAGESSYFEAPMPIDGLGSEGDVDMHVEDFEDEPDERRADVGPAPAEFSHSVFLNANSGTEAARHKRAEPSVERLPPGAFHAEEDGFETMSARSHQPPSPSSYPPPAKSRKTQNSLARRGTEASLDRSIPGGFFADEEVELGRRHEEDEDEVPPLPAVSPVKRATRKARSSRASSVDVEEDGPTTKPRRSTRLSVASSSPEPASPPKISASKTRKTRAAASTTSTAKAATRRKR</sequence>
<dbReference type="Proteomes" id="UP000814140">
    <property type="component" value="Unassembled WGS sequence"/>
</dbReference>
<comment type="caution">
    <text evidence="1">The sequence shown here is derived from an EMBL/GenBank/DDBJ whole genome shotgun (WGS) entry which is preliminary data.</text>
</comment>
<reference evidence="1" key="2">
    <citation type="journal article" date="2022" name="New Phytol.">
        <title>Evolutionary transition to the ectomycorrhizal habit in the genomes of a hyperdiverse lineage of mushroom-forming fungi.</title>
        <authorList>
            <person name="Looney B."/>
            <person name="Miyauchi S."/>
            <person name="Morin E."/>
            <person name="Drula E."/>
            <person name="Courty P.E."/>
            <person name="Kohler A."/>
            <person name="Kuo A."/>
            <person name="LaButti K."/>
            <person name="Pangilinan J."/>
            <person name="Lipzen A."/>
            <person name="Riley R."/>
            <person name="Andreopoulos W."/>
            <person name="He G."/>
            <person name="Johnson J."/>
            <person name="Nolan M."/>
            <person name="Tritt A."/>
            <person name="Barry K.W."/>
            <person name="Grigoriev I.V."/>
            <person name="Nagy L.G."/>
            <person name="Hibbett D."/>
            <person name="Henrissat B."/>
            <person name="Matheny P.B."/>
            <person name="Labbe J."/>
            <person name="Martin F.M."/>
        </authorList>
    </citation>
    <scope>NUCLEOTIDE SEQUENCE</scope>
    <source>
        <strain evidence="1">HHB10654</strain>
    </source>
</reference>
<keyword evidence="2" id="KW-1185">Reference proteome</keyword>
<evidence type="ECO:0000313" key="2">
    <source>
        <dbReference type="Proteomes" id="UP000814140"/>
    </source>
</evidence>
<reference evidence="1" key="1">
    <citation type="submission" date="2021-03" db="EMBL/GenBank/DDBJ databases">
        <authorList>
            <consortium name="DOE Joint Genome Institute"/>
            <person name="Ahrendt S."/>
            <person name="Looney B.P."/>
            <person name="Miyauchi S."/>
            <person name="Morin E."/>
            <person name="Drula E."/>
            <person name="Courty P.E."/>
            <person name="Chicoki N."/>
            <person name="Fauchery L."/>
            <person name="Kohler A."/>
            <person name="Kuo A."/>
            <person name="Labutti K."/>
            <person name="Pangilinan J."/>
            <person name="Lipzen A."/>
            <person name="Riley R."/>
            <person name="Andreopoulos W."/>
            <person name="He G."/>
            <person name="Johnson J."/>
            <person name="Barry K.W."/>
            <person name="Grigoriev I.V."/>
            <person name="Nagy L."/>
            <person name="Hibbett D."/>
            <person name="Henrissat B."/>
            <person name="Matheny P.B."/>
            <person name="Labbe J."/>
            <person name="Martin F."/>
        </authorList>
    </citation>
    <scope>NUCLEOTIDE SEQUENCE</scope>
    <source>
        <strain evidence="1">HHB10654</strain>
    </source>
</reference>
<proteinExistence type="predicted"/>
<accession>A0ACB8T6D4</accession>
<name>A0ACB8T6D4_9AGAM</name>
<organism evidence="1 2">
    <name type="scientific">Artomyces pyxidatus</name>
    <dbReference type="NCBI Taxonomy" id="48021"/>
    <lineage>
        <taxon>Eukaryota</taxon>
        <taxon>Fungi</taxon>
        <taxon>Dikarya</taxon>
        <taxon>Basidiomycota</taxon>
        <taxon>Agaricomycotina</taxon>
        <taxon>Agaricomycetes</taxon>
        <taxon>Russulales</taxon>
        <taxon>Auriscalpiaceae</taxon>
        <taxon>Artomyces</taxon>
    </lineage>
</organism>
<protein>
    <submittedName>
        <fullName evidence="1">Uncharacterized protein</fullName>
    </submittedName>
</protein>
<dbReference type="EMBL" id="MU277199">
    <property type="protein sequence ID" value="KAI0064419.1"/>
    <property type="molecule type" value="Genomic_DNA"/>
</dbReference>
<gene>
    <name evidence="1" type="ORF">BV25DRAFT_321394</name>
</gene>
<evidence type="ECO:0000313" key="1">
    <source>
        <dbReference type="EMBL" id="KAI0064419.1"/>
    </source>
</evidence>